<dbReference type="SUPFAM" id="SSF53335">
    <property type="entry name" value="S-adenosyl-L-methionine-dependent methyltransferases"/>
    <property type="match status" value="1"/>
</dbReference>
<dbReference type="InterPro" id="IPR050508">
    <property type="entry name" value="Methyltransf_Superfamily"/>
</dbReference>
<dbReference type="Gene3D" id="2.20.130.10">
    <property type="entry name" value="CAC2371-like domains"/>
    <property type="match status" value="1"/>
</dbReference>
<protein>
    <recommendedName>
        <fullName evidence="1">Methyltransferase type 11 domain-containing protein</fullName>
    </recommendedName>
</protein>
<dbReference type="Proteomes" id="UP000635606">
    <property type="component" value="Unassembled WGS sequence"/>
</dbReference>
<sequence length="243" mass="26265">MDEPYYRDDLAYVHDRGFGFHADRCAPGLLALLEPVRRAGGLVLEVGCGSGLLTRYLVEAGHRVVATDASPAMLDLTRAAVPGAERIETLVLPDDPVPAADAVVGVGHAVNYLPDADAVRRALVGLARSLRPGGLFALDLCDLEWGTARTDAVPQGRVGDDWAIVTRFSQPTPDRFDRDITTFVRRPDGSYRRDEERHRNVLVDTSAVPALLREHGVTATIGTSFADDAHPLPVGLKSVIGRR</sequence>
<reference evidence="2" key="1">
    <citation type="submission" date="2021-01" db="EMBL/GenBank/DDBJ databases">
        <title>Whole genome shotgun sequence of Virgisporangium ochraceum NBRC 16418.</title>
        <authorList>
            <person name="Komaki H."/>
            <person name="Tamura T."/>
        </authorList>
    </citation>
    <scope>NUCLEOTIDE SEQUENCE</scope>
    <source>
        <strain evidence="2">NBRC 16418</strain>
    </source>
</reference>
<dbReference type="InterPro" id="IPR013216">
    <property type="entry name" value="Methyltransf_11"/>
</dbReference>
<name>A0A8J4E9P0_9ACTN</name>
<dbReference type="CDD" id="cd02440">
    <property type="entry name" value="AdoMet_MTases"/>
    <property type="match status" value="1"/>
</dbReference>
<organism evidence="2 3">
    <name type="scientific">Virgisporangium ochraceum</name>
    <dbReference type="NCBI Taxonomy" id="65505"/>
    <lineage>
        <taxon>Bacteria</taxon>
        <taxon>Bacillati</taxon>
        <taxon>Actinomycetota</taxon>
        <taxon>Actinomycetes</taxon>
        <taxon>Micromonosporales</taxon>
        <taxon>Micromonosporaceae</taxon>
        <taxon>Virgisporangium</taxon>
    </lineage>
</organism>
<dbReference type="GO" id="GO:0008757">
    <property type="term" value="F:S-adenosylmethionine-dependent methyltransferase activity"/>
    <property type="evidence" value="ECO:0007669"/>
    <property type="project" value="InterPro"/>
</dbReference>
<accession>A0A8J4E9P0</accession>
<evidence type="ECO:0000313" key="2">
    <source>
        <dbReference type="EMBL" id="GIJ66639.1"/>
    </source>
</evidence>
<comment type="caution">
    <text evidence="2">The sequence shown here is derived from an EMBL/GenBank/DDBJ whole genome shotgun (WGS) entry which is preliminary data.</text>
</comment>
<dbReference type="PANTHER" id="PTHR42912">
    <property type="entry name" value="METHYLTRANSFERASE"/>
    <property type="match status" value="1"/>
</dbReference>
<dbReference type="InterPro" id="IPR029063">
    <property type="entry name" value="SAM-dependent_MTases_sf"/>
</dbReference>
<dbReference type="EMBL" id="BOPH01000020">
    <property type="protein sequence ID" value="GIJ66639.1"/>
    <property type="molecule type" value="Genomic_DNA"/>
</dbReference>
<gene>
    <name evidence="2" type="ORF">Voc01_015560</name>
</gene>
<feature type="domain" description="Methyltransferase type 11" evidence="1">
    <location>
        <begin position="44"/>
        <end position="137"/>
    </location>
</feature>
<dbReference type="RefSeq" id="WP_203926612.1">
    <property type="nucleotide sequence ID" value="NZ_BOPH01000020.1"/>
</dbReference>
<proteinExistence type="predicted"/>
<keyword evidence="3" id="KW-1185">Reference proteome</keyword>
<dbReference type="AlphaFoldDB" id="A0A8J4E9P0"/>
<dbReference type="Pfam" id="PF08241">
    <property type="entry name" value="Methyltransf_11"/>
    <property type="match status" value="1"/>
</dbReference>
<dbReference type="Gene3D" id="3.40.50.150">
    <property type="entry name" value="Vaccinia Virus protein VP39"/>
    <property type="match status" value="1"/>
</dbReference>
<evidence type="ECO:0000313" key="3">
    <source>
        <dbReference type="Proteomes" id="UP000635606"/>
    </source>
</evidence>
<evidence type="ECO:0000259" key="1">
    <source>
        <dbReference type="Pfam" id="PF08241"/>
    </source>
</evidence>